<protein>
    <submittedName>
        <fullName evidence="1">Uncharacterized protein</fullName>
    </submittedName>
</protein>
<comment type="caution">
    <text evidence="1">The sequence shown here is derived from an EMBL/GenBank/DDBJ whole genome shotgun (WGS) entry which is preliminary data.</text>
</comment>
<accession>A0AA37P5W3</accession>
<keyword evidence="2" id="KW-1185">Reference proteome</keyword>
<dbReference type="GeneID" id="73325809"/>
<evidence type="ECO:0000313" key="1">
    <source>
        <dbReference type="EMBL" id="GKT44826.1"/>
    </source>
</evidence>
<organism evidence="1 2">
    <name type="scientific">Colletotrichum spaethianum</name>
    <dbReference type="NCBI Taxonomy" id="700344"/>
    <lineage>
        <taxon>Eukaryota</taxon>
        <taxon>Fungi</taxon>
        <taxon>Dikarya</taxon>
        <taxon>Ascomycota</taxon>
        <taxon>Pezizomycotina</taxon>
        <taxon>Sordariomycetes</taxon>
        <taxon>Hypocreomycetidae</taxon>
        <taxon>Glomerellales</taxon>
        <taxon>Glomerellaceae</taxon>
        <taxon>Colletotrichum</taxon>
        <taxon>Colletotrichum spaethianum species complex</taxon>
    </lineage>
</organism>
<reference evidence="1 2" key="1">
    <citation type="submission" date="2022-03" db="EMBL/GenBank/DDBJ databases">
        <title>Genome data of Colletotrichum spp.</title>
        <authorList>
            <person name="Utami Y.D."/>
            <person name="Hiruma K."/>
        </authorList>
    </citation>
    <scope>NUCLEOTIDE SEQUENCE [LARGE SCALE GENOMIC DNA]</scope>
    <source>
        <strain evidence="1 2">MAFF 239500</strain>
    </source>
</reference>
<name>A0AA37P5W3_9PEZI</name>
<dbReference type="RefSeq" id="XP_049127176.1">
    <property type="nucleotide sequence ID" value="XM_049271219.1"/>
</dbReference>
<evidence type="ECO:0000313" key="2">
    <source>
        <dbReference type="Proteomes" id="UP001055115"/>
    </source>
</evidence>
<gene>
    <name evidence="1" type="ORF">ColSpa_05007</name>
</gene>
<dbReference type="EMBL" id="BQXU01000011">
    <property type="protein sequence ID" value="GKT44826.1"/>
    <property type="molecule type" value="Genomic_DNA"/>
</dbReference>
<dbReference type="Proteomes" id="UP001055115">
    <property type="component" value="Unassembled WGS sequence"/>
</dbReference>
<sequence>MSRAMFMWLEDARSSGIALDKYGIKERNLYLNNEWLQCRRWFQYRDDQSGPRLVGLTTGPELEDWKLHWDLDEDEFAGDFWEMIENPPLRVPGGWIDD</sequence>
<proteinExistence type="predicted"/>
<dbReference type="AlphaFoldDB" id="A0AA37P5W3"/>